<proteinExistence type="predicted"/>
<protein>
    <recommendedName>
        <fullName evidence="1">BFN domain-containing protein</fullName>
    </recommendedName>
</protein>
<dbReference type="Proteomes" id="UP000216189">
    <property type="component" value="Unassembled WGS sequence"/>
</dbReference>
<keyword evidence="4" id="KW-1185">Reference proteome</keyword>
<dbReference type="Pfam" id="PF02577">
    <property type="entry name" value="BFN_dom"/>
    <property type="match status" value="1"/>
</dbReference>
<reference evidence="2" key="2">
    <citation type="submission" date="2021-08" db="EMBL/GenBank/DDBJ databases">
        <title>Prevotella lacticifex sp. nov., isolated from rumen of cow.</title>
        <authorList>
            <person name="Shinkai T."/>
            <person name="Ikeyama N."/>
            <person name="Kumagai M."/>
            <person name="Ohmori H."/>
            <person name="Sakamoto M."/>
            <person name="Ohkuma M."/>
            <person name="Mitsumori M."/>
        </authorList>
    </citation>
    <scope>NUCLEOTIDE SEQUENCE</scope>
    <source>
        <strain evidence="2">DSM 11371</strain>
    </source>
</reference>
<dbReference type="InterPro" id="IPR036104">
    <property type="entry name" value="BFN_sf"/>
</dbReference>
<sequence length="186" mass="20969">MDLPSKIELKYWYISEVVGVDATGVIILVNQEETKQLSITCNQSDCKEIQLLNSEGNEAERRLPSVFAKVLAQFSDAHFYVLIHGIVDGEYKVVLVNSETLDMVPIRAADAIILALASHLRIYIGEELMKQQQVDFDPFSSSMRMPINGISDSMLQQALNKAIAAEDYEMASHIRDEVNRRKHLSK</sequence>
<dbReference type="SUPFAM" id="SSF103256">
    <property type="entry name" value="Hypothetical protein TM0160"/>
    <property type="match status" value="1"/>
</dbReference>
<reference evidence="3 4" key="1">
    <citation type="submission" date="2017-08" db="EMBL/GenBank/DDBJ databases">
        <title>Comparative genomics of non-oral Prevotella species.</title>
        <authorList>
            <person name="Accetto T."/>
            <person name="Nograsek B."/>
            <person name="Avgustin G."/>
        </authorList>
    </citation>
    <scope>NUCLEOTIDE SEQUENCE [LARGE SCALE GENOMIC DNA]</scope>
    <source>
        <strain evidence="3 4">TC1-1</strain>
    </source>
</reference>
<evidence type="ECO:0000259" key="1">
    <source>
        <dbReference type="PROSITE" id="PS51658"/>
    </source>
</evidence>
<gene>
    <name evidence="3" type="ORF">CIK91_01345</name>
    <name evidence="2" type="ORF">PRRU23_10480</name>
</gene>
<organism evidence="2 5">
    <name type="scientific">Segatella bryantii</name>
    <name type="common">Prevotella bryantii</name>
    <dbReference type="NCBI Taxonomy" id="77095"/>
    <lineage>
        <taxon>Bacteria</taxon>
        <taxon>Pseudomonadati</taxon>
        <taxon>Bacteroidota</taxon>
        <taxon>Bacteroidia</taxon>
        <taxon>Bacteroidales</taxon>
        <taxon>Prevotellaceae</taxon>
        <taxon>Segatella</taxon>
    </lineage>
</organism>
<dbReference type="Gene3D" id="3.10.690.10">
    <property type="entry name" value="Bifunctional nuclease domain"/>
    <property type="match status" value="1"/>
</dbReference>
<evidence type="ECO:0000313" key="5">
    <source>
        <dbReference type="Proteomes" id="UP000887043"/>
    </source>
</evidence>
<evidence type="ECO:0000313" key="3">
    <source>
        <dbReference type="EMBL" id="OYP56884.1"/>
    </source>
</evidence>
<dbReference type="EMBL" id="BPTR01000001">
    <property type="protein sequence ID" value="GJG27348.1"/>
    <property type="molecule type" value="Genomic_DNA"/>
</dbReference>
<evidence type="ECO:0000313" key="2">
    <source>
        <dbReference type="EMBL" id="GJG27348.1"/>
    </source>
</evidence>
<name>A0AA37HWH6_SEGBR</name>
<comment type="caution">
    <text evidence="2">The sequence shown here is derived from an EMBL/GenBank/DDBJ whole genome shotgun (WGS) entry which is preliminary data.</text>
</comment>
<dbReference type="GO" id="GO:0004518">
    <property type="term" value="F:nuclease activity"/>
    <property type="evidence" value="ECO:0007669"/>
    <property type="project" value="InterPro"/>
</dbReference>
<dbReference type="RefSeq" id="WP_006282506.1">
    <property type="nucleotide sequence ID" value="NZ_BPTR01000001.1"/>
</dbReference>
<dbReference type="Proteomes" id="UP000887043">
    <property type="component" value="Unassembled WGS sequence"/>
</dbReference>
<dbReference type="EMBL" id="NPJF01000015">
    <property type="protein sequence ID" value="OYP56884.1"/>
    <property type="molecule type" value="Genomic_DNA"/>
</dbReference>
<evidence type="ECO:0000313" key="4">
    <source>
        <dbReference type="Proteomes" id="UP000216189"/>
    </source>
</evidence>
<accession>A0AA37HWH6</accession>
<dbReference type="AlphaFoldDB" id="A0AA37HWH6"/>
<dbReference type="InterPro" id="IPR003729">
    <property type="entry name" value="Bi_nuclease_dom"/>
</dbReference>
<dbReference type="PROSITE" id="PS51658">
    <property type="entry name" value="BFN"/>
    <property type="match status" value="1"/>
</dbReference>
<feature type="domain" description="BFN" evidence="1">
    <location>
        <begin position="6"/>
        <end position="136"/>
    </location>
</feature>